<dbReference type="EMBL" id="SDWW01000007">
    <property type="protein sequence ID" value="RYV52218.1"/>
    <property type="molecule type" value="Genomic_DNA"/>
</dbReference>
<protein>
    <submittedName>
        <fullName evidence="3">Flp pilus assembly protein CpaB</fullName>
    </submittedName>
</protein>
<gene>
    <name evidence="3" type="primary">cpaB</name>
    <name evidence="3" type="ORF">EUA98_04415</name>
</gene>
<dbReference type="OrthoDB" id="3468004at2"/>
<evidence type="ECO:0000259" key="2">
    <source>
        <dbReference type="SMART" id="SM00858"/>
    </source>
</evidence>
<dbReference type="CDD" id="cd11614">
    <property type="entry name" value="SAF_CpaB_FlgA_like"/>
    <property type="match status" value="1"/>
</dbReference>
<dbReference type="InterPro" id="IPR013974">
    <property type="entry name" value="SAF"/>
</dbReference>
<dbReference type="NCBIfam" id="TIGR03177">
    <property type="entry name" value="pilus_cpaB"/>
    <property type="match status" value="1"/>
</dbReference>
<feature type="compositionally biased region" description="Polar residues" evidence="1">
    <location>
        <begin position="223"/>
        <end position="236"/>
    </location>
</feature>
<organism evidence="3 4">
    <name type="scientific">Pengzhenrongella frigida</name>
    <dbReference type="NCBI Taxonomy" id="1259133"/>
    <lineage>
        <taxon>Bacteria</taxon>
        <taxon>Bacillati</taxon>
        <taxon>Actinomycetota</taxon>
        <taxon>Actinomycetes</taxon>
        <taxon>Micrococcales</taxon>
        <taxon>Pengzhenrongella</taxon>
    </lineage>
</organism>
<feature type="domain" description="SAF" evidence="2">
    <location>
        <begin position="41"/>
        <end position="103"/>
    </location>
</feature>
<evidence type="ECO:0000256" key="1">
    <source>
        <dbReference type="SAM" id="MobiDB-lite"/>
    </source>
</evidence>
<keyword evidence="4" id="KW-1185">Reference proteome</keyword>
<dbReference type="Proteomes" id="UP000293764">
    <property type="component" value="Unassembled WGS sequence"/>
</dbReference>
<name>A0A4Q5N233_9MICO</name>
<feature type="region of interest" description="Disordered" evidence="1">
    <location>
        <begin position="217"/>
        <end position="236"/>
    </location>
</feature>
<dbReference type="Pfam" id="PF08666">
    <property type="entry name" value="SAF"/>
    <property type="match status" value="1"/>
</dbReference>
<accession>A0A4Q5N233</accession>
<reference evidence="3 4" key="1">
    <citation type="submission" date="2019-01" db="EMBL/GenBank/DDBJ databases">
        <title>Novel species of Cellulomonas.</title>
        <authorList>
            <person name="Liu Q."/>
            <person name="Xin Y.-H."/>
        </authorList>
    </citation>
    <scope>NUCLEOTIDE SEQUENCE [LARGE SCALE GENOMIC DNA]</scope>
    <source>
        <strain evidence="3 4">HLT2-17</strain>
    </source>
</reference>
<evidence type="ECO:0000313" key="4">
    <source>
        <dbReference type="Proteomes" id="UP000293764"/>
    </source>
</evidence>
<evidence type="ECO:0000313" key="3">
    <source>
        <dbReference type="EMBL" id="RYV52218.1"/>
    </source>
</evidence>
<sequence>MNPRQRRGVLLIIATAIGALVVFVAVLSVVSDVRSQVGPTAMVLQLTTDVQELQAITPDMIEEVSVPERWISETAILSADEVVGKVSASVFAPGTTLQQGMLIDPPGLQAGYREVAILVNAETGVAGKVRSGDRVDILATTAGTETSADRAEVWVANALVLEVGIPRSSEDTDSSGNFSQQQGVPVTFALPVEDALRLAYAETFSEKLRLALRGRGDEGALTDSDSLFQPVAGSSS</sequence>
<dbReference type="AlphaFoldDB" id="A0A4Q5N233"/>
<proteinExistence type="predicted"/>
<dbReference type="SMART" id="SM00858">
    <property type="entry name" value="SAF"/>
    <property type="match status" value="1"/>
</dbReference>
<dbReference type="Pfam" id="PF16976">
    <property type="entry name" value="RcpC"/>
    <property type="match status" value="1"/>
</dbReference>
<comment type="caution">
    <text evidence="3">The sequence shown here is derived from an EMBL/GenBank/DDBJ whole genome shotgun (WGS) entry which is preliminary data.</text>
</comment>
<dbReference type="InterPro" id="IPR017592">
    <property type="entry name" value="Pilus_assmbl_Flp-typ_CpaB"/>
</dbReference>
<dbReference type="InterPro" id="IPR031571">
    <property type="entry name" value="RcpC_dom"/>
</dbReference>